<dbReference type="PANTHER" id="PTHR11533:SF174">
    <property type="entry name" value="PUROMYCIN-SENSITIVE AMINOPEPTIDASE-RELATED"/>
    <property type="match status" value="1"/>
</dbReference>
<evidence type="ECO:0000313" key="18">
    <source>
        <dbReference type="Proteomes" id="UP000295680"/>
    </source>
</evidence>
<dbReference type="InterPro" id="IPR027268">
    <property type="entry name" value="Peptidase_M4/M1_CTD_sf"/>
</dbReference>
<evidence type="ECO:0000259" key="16">
    <source>
        <dbReference type="Pfam" id="PF17900"/>
    </source>
</evidence>
<keyword evidence="8" id="KW-0479">Metal-binding</keyword>
<dbReference type="Gene3D" id="1.10.390.10">
    <property type="entry name" value="Neutral Protease Domain 2"/>
    <property type="match status" value="1"/>
</dbReference>
<evidence type="ECO:0000256" key="13">
    <source>
        <dbReference type="ARBA" id="ARBA00031533"/>
    </source>
</evidence>
<dbReference type="AlphaFoldDB" id="A0A4R2IZG4"/>
<evidence type="ECO:0000259" key="15">
    <source>
        <dbReference type="Pfam" id="PF11838"/>
    </source>
</evidence>
<dbReference type="InterPro" id="IPR045357">
    <property type="entry name" value="Aminopeptidase_N-like_N"/>
</dbReference>
<dbReference type="InterPro" id="IPR042097">
    <property type="entry name" value="Aminopeptidase_N-like_N_sf"/>
</dbReference>
<comment type="similarity">
    <text evidence="3">Belongs to the peptidase M1 family.</text>
</comment>
<name>A0A4R2IZG4_9PSEU</name>
<evidence type="ECO:0000256" key="10">
    <source>
        <dbReference type="ARBA" id="ARBA00022833"/>
    </source>
</evidence>
<dbReference type="GO" id="GO:0070006">
    <property type="term" value="F:metalloaminopeptidase activity"/>
    <property type="evidence" value="ECO:0007669"/>
    <property type="project" value="TreeGrafter"/>
</dbReference>
<protein>
    <recommendedName>
        <fullName evidence="5">Aminopeptidase N</fullName>
        <ecNumber evidence="4">3.4.11.2</ecNumber>
    </recommendedName>
    <alternativeName>
        <fullName evidence="12">Alanine aminopeptidase</fullName>
    </alternativeName>
    <alternativeName>
        <fullName evidence="13">Lysyl aminopeptidase</fullName>
    </alternativeName>
</protein>
<dbReference type="CDD" id="cd09602">
    <property type="entry name" value="M1_APN"/>
    <property type="match status" value="1"/>
</dbReference>
<organism evidence="17 18">
    <name type="scientific">Actinocrispum wychmicini</name>
    <dbReference type="NCBI Taxonomy" id="1213861"/>
    <lineage>
        <taxon>Bacteria</taxon>
        <taxon>Bacillati</taxon>
        <taxon>Actinomycetota</taxon>
        <taxon>Actinomycetes</taxon>
        <taxon>Pseudonocardiales</taxon>
        <taxon>Pseudonocardiaceae</taxon>
        <taxon>Actinocrispum</taxon>
    </lineage>
</organism>
<evidence type="ECO:0000256" key="11">
    <source>
        <dbReference type="ARBA" id="ARBA00023049"/>
    </source>
</evidence>
<evidence type="ECO:0000256" key="1">
    <source>
        <dbReference type="ARBA" id="ARBA00000098"/>
    </source>
</evidence>
<dbReference type="InterPro" id="IPR001930">
    <property type="entry name" value="Peptidase_M1"/>
</dbReference>
<dbReference type="RefSeq" id="WP_132124684.1">
    <property type="nucleotide sequence ID" value="NZ_SLWS01000013.1"/>
</dbReference>
<evidence type="ECO:0000256" key="6">
    <source>
        <dbReference type="ARBA" id="ARBA00022438"/>
    </source>
</evidence>
<dbReference type="EC" id="3.4.11.2" evidence="4"/>
<dbReference type="InterPro" id="IPR024571">
    <property type="entry name" value="ERAP1-like_C_dom"/>
</dbReference>
<dbReference type="SUPFAM" id="SSF63737">
    <property type="entry name" value="Leukotriene A4 hydrolase N-terminal domain"/>
    <property type="match status" value="1"/>
</dbReference>
<dbReference type="InterPro" id="IPR014782">
    <property type="entry name" value="Peptidase_M1_dom"/>
</dbReference>
<dbReference type="PANTHER" id="PTHR11533">
    <property type="entry name" value="PROTEASE M1 ZINC METALLOPROTEASE"/>
    <property type="match status" value="1"/>
</dbReference>
<dbReference type="SUPFAM" id="SSF55486">
    <property type="entry name" value="Metalloproteases ('zincins'), catalytic domain"/>
    <property type="match status" value="1"/>
</dbReference>
<dbReference type="OrthoDB" id="100605at2"/>
<dbReference type="Pfam" id="PF17900">
    <property type="entry name" value="Peptidase_M1_N"/>
    <property type="match status" value="1"/>
</dbReference>
<dbReference type="GO" id="GO:0005737">
    <property type="term" value="C:cytoplasm"/>
    <property type="evidence" value="ECO:0007669"/>
    <property type="project" value="TreeGrafter"/>
</dbReference>
<evidence type="ECO:0000256" key="8">
    <source>
        <dbReference type="ARBA" id="ARBA00022723"/>
    </source>
</evidence>
<keyword evidence="18" id="KW-1185">Reference proteome</keyword>
<comment type="cofactor">
    <cofactor evidence="2">
        <name>Zn(2+)</name>
        <dbReference type="ChEBI" id="CHEBI:29105"/>
    </cofactor>
</comment>
<keyword evidence="9" id="KW-0378">Hydrolase</keyword>
<dbReference type="GO" id="GO:0016020">
    <property type="term" value="C:membrane"/>
    <property type="evidence" value="ECO:0007669"/>
    <property type="project" value="TreeGrafter"/>
</dbReference>
<keyword evidence="7" id="KW-0645">Protease</keyword>
<evidence type="ECO:0000256" key="4">
    <source>
        <dbReference type="ARBA" id="ARBA00012564"/>
    </source>
</evidence>
<feature type="domain" description="ERAP1-like C-terminal" evidence="15">
    <location>
        <begin position="534"/>
        <end position="841"/>
    </location>
</feature>
<dbReference type="Pfam" id="PF11838">
    <property type="entry name" value="ERAP1_C"/>
    <property type="match status" value="1"/>
</dbReference>
<evidence type="ECO:0000256" key="9">
    <source>
        <dbReference type="ARBA" id="ARBA00022801"/>
    </source>
</evidence>
<comment type="caution">
    <text evidence="17">The sequence shown here is derived from an EMBL/GenBank/DDBJ whole genome shotgun (WGS) entry which is preliminary data.</text>
</comment>
<dbReference type="InterPro" id="IPR012778">
    <property type="entry name" value="Pept_M1_aminopeptidase"/>
</dbReference>
<keyword evidence="6 17" id="KW-0031">Aminopeptidase</keyword>
<sequence>MAAPNLTRDQAQQRAALLEIQSYEIALDLTDGGGKPGDVTFASRTTVRFSSRQAGASTFVDLVAAEVRSATLNGVELDVSGYREDDGIALPDLAENNELVVEAQCRFMNTGEGLHRFVDPVDDSVYLYTQFETADAKRMFTCFDQPDLKAVYTLTATVPEDWKVISNSPVEATEDTQGGAKKHRFQTTKRMSTYLVAFIAGPYAEWRDVYTEPGQLDIPLGIYCRASLGEHMDAERLFTETKQGFAFYHKSFGVRYPFGKYDQAFVPEFNAGAMENAGAVTFLEDYVFRSRVTRYMYERRNETVLHEMAHMWFGDLVTMRWWDDLWLNESFATFASVLAQAEATEYKHAWTSFANIEKSWAYRQDQLPSTHPVAADIPDLQAVEVNFDGITYAKGASVLKQLVAYVGEENFLSGLRVYFGKHAWGNATLADLLGALEEASGRDLSWWAAQWLETTGLNSLSPSFKVDSAGKFAEFAVAQGGAKPGAGELRTHRVAIGVYDDVAGKIVRTHRVEVDVDGARTAVPELVGVPRGKLVLVNEDDLSYCTMRLDPTSLETLIDRIADIAEPLPRTLCWSAAWEMTREAELKARDFVALVISGVHAETEVGVVQRLLLQAQTALSSYADPAWAPAGWKLLTDRLVALVQAAEPGSDHQLAFVSSLASSVLDADKLALIRGWFSGSAPLPGLVVDTDQRWRLLLSLVAHGAAGTDEIEAELDRDSTATGKRHAERALALRPTEDAKAEAWRRAVHNDELPNAINEAIITGFSHPGQKELIASYATKYFEDVADVWDRRSSERAQAVVLGLFPAWRVDKSTVTTADTWLAEERPPALRRLVSEGRAGIVRALAAREFDQHS</sequence>
<gene>
    <name evidence="17" type="ORF">EV192_113105</name>
</gene>
<dbReference type="InterPro" id="IPR050344">
    <property type="entry name" value="Peptidase_M1_aminopeptidases"/>
</dbReference>
<comment type="catalytic activity">
    <reaction evidence="1">
        <text>Release of an N-terminal amino acid, Xaa-|-Yaa- from a peptide, amide or arylamide. Xaa is preferably Ala, but may be most amino acids including Pro (slow action). When a terminal hydrophobic residue is followed by a prolyl residue, the two may be released as an intact Xaa-Pro dipeptide.</text>
        <dbReference type="EC" id="3.4.11.2"/>
    </reaction>
</comment>
<dbReference type="Pfam" id="PF01433">
    <property type="entry name" value="Peptidase_M1"/>
    <property type="match status" value="1"/>
</dbReference>
<evidence type="ECO:0000256" key="12">
    <source>
        <dbReference type="ARBA" id="ARBA00029811"/>
    </source>
</evidence>
<dbReference type="GO" id="GO:0042277">
    <property type="term" value="F:peptide binding"/>
    <property type="evidence" value="ECO:0007669"/>
    <property type="project" value="TreeGrafter"/>
</dbReference>
<reference evidence="17 18" key="1">
    <citation type="submission" date="2019-03" db="EMBL/GenBank/DDBJ databases">
        <title>Genomic Encyclopedia of Type Strains, Phase IV (KMG-IV): sequencing the most valuable type-strain genomes for metagenomic binning, comparative biology and taxonomic classification.</title>
        <authorList>
            <person name="Goeker M."/>
        </authorList>
    </citation>
    <scope>NUCLEOTIDE SEQUENCE [LARGE SCALE GENOMIC DNA]</scope>
    <source>
        <strain evidence="17 18">DSM 45934</strain>
    </source>
</reference>
<dbReference type="Gene3D" id="2.60.40.1730">
    <property type="entry name" value="tricorn interacting facor f3 domain"/>
    <property type="match status" value="1"/>
</dbReference>
<evidence type="ECO:0000256" key="2">
    <source>
        <dbReference type="ARBA" id="ARBA00001947"/>
    </source>
</evidence>
<dbReference type="EMBL" id="SLWS01000013">
    <property type="protein sequence ID" value="TCO50727.1"/>
    <property type="molecule type" value="Genomic_DNA"/>
</dbReference>
<evidence type="ECO:0000256" key="5">
    <source>
        <dbReference type="ARBA" id="ARBA00015611"/>
    </source>
</evidence>
<dbReference type="FunFam" id="2.60.40.1730:FF:000010">
    <property type="entry name" value="Putative aminopeptidase N"/>
    <property type="match status" value="1"/>
</dbReference>
<dbReference type="GO" id="GO:0005615">
    <property type="term" value="C:extracellular space"/>
    <property type="evidence" value="ECO:0007669"/>
    <property type="project" value="TreeGrafter"/>
</dbReference>
<dbReference type="GO" id="GO:0016285">
    <property type="term" value="F:alanyl aminopeptidase activity"/>
    <property type="evidence" value="ECO:0007669"/>
    <property type="project" value="UniProtKB-EC"/>
</dbReference>
<dbReference type="FunFam" id="1.10.390.10:FF:000004">
    <property type="entry name" value="Aminopeptidase N"/>
    <property type="match status" value="1"/>
</dbReference>
<evidence type="ECO:0000259" key="14">
    <source>
        <dbReference type="Pfam" id="PF01433"/>
    </source>
</evidence>
<evidence type="ECO:0000256" key="3">
    <source>
        <dbReference type="ARBA" id="ARBA00010136"/>
    </source>
</evidence>
<feature type="domain" description="Peptidase M1 membrane alanine aminopeptidase" evidence="14">
    <location>
        <begin position="240"/>
        <end position="451"/>
    </location>
</feature>
<dbReference type="PRINTS" id="PR00756">
    <property type="entry name" value="ALADIPTASE"/>
</dbReference>
<dbReference type="NCBIfam" id="TIGR02412">
    <property type="entry name" value="pepN_strep_liv"/>
    <property type="match status" value="1"/>
</dbReference>
<keyword evidence="11" id="KW-0482">Metalloprotease</keyword>
<evidence type="ECO:0000313" key="17">
    <source>
        <dbReference type="EMBL" id="TCO50727.1"/>
    </source>
</evidence>
<evidence type="ECO:0000256" key="7">
    <source>
        <dbReference type="ARBA" id="ARBA00022670"/>
    </source>
</evidence>
<feature type="domain" description="Aminopeptidase N-like N-terminal" evidence="16">
    <location>
        <begin position="40"/>
        <end position="195"/>
    </location>
</feature>
<proteinExistence type="inferred from homology"/>
<dbReference type="GO" id="GO:0008270">
    <property type="term" value="F:zinc ion binding"/>
    <property type="evidence" value="ECO:0007669"/>
    <property type="project" value="InterPro"/>
</dbReference>
<keyword evidence="10" id="KW-0862">Zinc</keyword>
<accession>A0A4R2IZG4</accession>
<dbReference type="GO" id="GO:0043171">
    <property type="term" value="P:peptide catabolic process"/>
    <property type="evidence" value="ECO:0007669"/>
    <property type="project" value="TreeGrafter"/>
</dbReference>
<dbReference type="Proteomes" id="UP000295680">
    <property type="component" value="Unassembled WGS sequence"/>
</dbReference>
<dbReference type="GO" id="GO:0006508">
    <property type="term" value="P:proteolysis"/>
    <property type="evidence" value="ECO:0007669"/>
    <property type="project" value="UniProtKB-KW"/>
</dbReference>